<dbReference type="Gene3D" id="3.20.20.70">
    <property type="entry name" value="Aldolase class I"/>
    <property type="match status" value="1"/>
</dbReference>
<dbReference type="EMBL" id="BAABAS010000005">
    <property type="protein sequence ID" value="GAA4229743.1"/>
    <property type="molecule type" value="Genomic_DNA"/>
</dbReference>
<dbReference type="PANTHER" id="PTHR37418">
    <property type="entry name" value="3-KETO-5-AMINOHEXANOATE CLEAVAGE ENZYME-RELATED"/>
    <property type="match status" value="1"/>
</dbReference>
<dbReference type="RefSeq" id="WP_344894148.1">
    <property type="nucleotide sequence ID" value="NZ_BAABAS010000005.1"/>
</dbReference>
<gene>
    <name evidence="1" type="ORF">GCM10022254_22880</name>
</gene>
<reference evidence="2" key="1">
    <citation type="journal article" date="2019" name="Int. J. Syst. Evol. Microbiol.">
        <title>The Global Catalogue of Microorganisms (GCM) 10K type strain sequencing project: providing services to taxonomists for standard genome sequencing and annotation.</title>
        <authorList>
            <consortium name="The Broad Institute Genomics Platform"/>
            <consortium name="The Broad Institute Genome Sequencing Center for Infectious Disease"/>
            <person name="Wu L."/>
            <person name="Ma J."/>
        </authorList>
    </citation>
    <scope>NUCLEOTIDE SEQUENCE [LARGE SCALE GENOMIC DNA]</scope>
    <source>
        <strain evidence="2">JCM 17440</strain>
    </source>
</reference>
<dbReference type="InterPro" id="IPR013785">
    <property type="entry name" value="Aldolase_TIM"/>
</dbReference>
<evidence type="ECO:0000313" key="1">
    <source>
        <dbReference type="EMBL" id="GAA4229743.1"/>
    </source>
</evidence>
<evidence type="ECO:0000313" key="2">
    <source>
        <dbReference type="Proteomes" id="UP001501710"/>
    </source>
</evidence>
<keyword evidence="2" id="KW-1185">Reference proteome</keyword>
<sequence length="238" mass="25328">MIDGMLQVCPNGRRTEGVPVSPEEIAAEVRAAVDVGAQDAHLHPRDVEGADTVDPLHVAAVVDAVRASTPSIQIGVTTGEWTVPEPLERAARIRAWTTLPDHASVNFHEDGAELVAEALFERGVAIEAGIFSGTDGAARYLRWPHAHHVLRILAEVTDPDPRTATDTAKELLQGLGTRHGRPVLLHGEDGGAWPVLRLAVRLNLDVRIGLEDTLTLPDGVPAADNAALVQTARALLTA</sequence>
<dbReference type="Proteomes" id="UP001501710">
    <property type="component" value="Unassembled WGS sequence"/>
</dbReference>
<dbReference type="InterPro" id="IPR008567">
    <property type="entry name" value="BKACE"/>
</dbReference>
<proteinExistence type="predicted"/>
<accession>A0ABP8BXI8</accession>
<protein>
    <submittedName>
        <fullName evidence="1">3-keto-5-aminohexanoate cleavage protein</fullName>
    </submittedName>
</protein>
<name>A0ABP8BXI8_9ACTN</name>
<organism evidence="1 2">
    <name type="scientific">Actinomadura meridiana</name>
    <dbReference type="NCBI Taxonomy" id="559626"/>
    <lineage>
        <taxon>Bacteria</taxon>
        <taxon>Bacillati</taxon>
        <taxon>Actinomycetota</taxon>
        <taxon>Actinomycetes</taxon>
        <taxon>Streptosporangiales</taxon>
        <taxon>Thermomonosporaceae</taxon>
        <taxon>Actinomadura</taxon>
    </lineage>
</organism>
<dbReference type="PANTHER" id="PTHR37418:SF1">
    <property type="entry name" value="3-KETO-5-AMINOHEXANOATE CLEAVAGE PROTEIN"/>
    <property type="match status" value="1"/>
</dbReference>
<comment type="caution">
    <text evidence="1">The sequence shown here is derived from an EMBL/GenBank/DDBJ whole genome shotgun (WGS) entry which is preliminary data.</text>
</comment>
<dbReference type="Pfam" id="PF05853">
    <property type="entry name" value="BKACE"/>
    <property type="match status" value="1"/>
</dbReference>